<dbReference type="AlphaFoldDB" id="A0A6A4WNM2"/>
<feature type="transmembrane region" description="Helical" evidence="9">
    <location>
        <begin position="67"/>
        <end position="92"/>
    </location>
</feature>
<evidence type="ECO:0000259" key="10">
    <source>
        <dbReference type="PROSITE" id="PS50262"/>
    </source>
</evidence>
<evidence type="ECO:0000256" key="7">
    <source>
        <dbReference type="ARBA" id="ARBA00023170"/>
    </source>
</evidence>
<dbReference type="PANTHER" id="PTHR24243:SF208">
    <property type="entry name" value="PYROKININ-1 RECEPTOR"/>
    <property type="match status" value="1"/>
</dbReference>
<keyword evidence="7 11" id="KW-0675">Receptor</keyword>
<evidence type="ECO:0000256" key="1">
    <source>
        <dbReference type="ARBA" id="ARBA00004141"/>
    </source>
</evidence>
<sequence length="342" mass="37600">MSAAAEAGLGLVVSVSSLVPVVIIARRRQLRASSMYQVLASMAVAETVVGALSATIGSLKLLDALPPAWLCVVGVFLRSSTATSTVVCFLALSVERYVTVVHGLRYFVLMTDTRRRILLAAQWICTALFFLFGVSLRLALGVGSSAQMCDHWFSIPPAYRLTTSAFVMVTYTTSMVINVLIGWAGVRQGRRIQQQADSVLRRANSARLFRHRGYYVLLVMSLMFLVLIVPNVVVNVLQATGLARLDTAHRVTTFMRLFSMITDGWVLALLCPKMKVEPVTAAQRQIPVLPSKEPRRYVLASRMTNIIRSTAETTGHADPLILKVRLSERSLTSSGRMPDVEI</sequence>
<dbReference type="GO" id="GO:0004930">
    <property type="term" value="F:G protein-coupled receptor activity"/>
    <property type="evidence" value="ECO:0007669"/>
    <property type="project" value="UniProtKB-KW"/>
</dbReference>
<dbReference type="Proteomes" id="UP000440578">
    <property type="component" value="Unassembled WGS sequence"/>
</dbReference>
<dbReference type="Gene3D" id="1.20.1070.10">
    <property type="entry name" value="Rhodopsin 7-helix transmembrane proteins"/>
    <property type="match status" value="1"/>
</dbReference>
<evidence type="ECO:0000256" key="6">
    <source>
        <dbReference type="ARBA" id="ARBA00023136"/>
    </source>
</evidence>
<evidence type="ECO:0000256" key="5">
    <source>
        <dbReference type="ARBA" id="ARBA00023040"/>
    </source>
</evidence>
<evidence type="ECO:0000256" key="8">
    <source>
        <dbReference type="ARBA" id="ARBA00023224"/>
    </source>
</evidence>
<evidence type="ECO:0000256" key="4">
    <source>
        <dbReference type="ARBA" id="ARBA00022989"/>
    </source>
</evidence>
<keyword evidence="12" id="KW-1185">Reference proteome</keyword>
<dbReference type="CDD" id="cd00637">
    <property type="entry name" value="7tm_classA_rhodopsin-like"/>
    <property type="match status" value="1"/>
</dbReference>
<evidence type="ECO:0000313" key="12">
    <source>
        <dbReference type="Proteomes" id="UP000440578"/>
    </source>
</evidence>
<keyword evidence="5" id="KW-0297">G-protein coupled receptor</keyword>
<feature type="transmembrane region" description="Helical" evidence="9">
    <location>
        <begin position="159"/>
        <end position="186"/>
    </location>
</feature>
<evidence type="ECO:0000256" key="3">
    <source>
        <dbReference type="ARBA" id="ARBA00022692"/>
    </source>
</evidence>
<reference evidence="11 12" key="1">
    <citation type="submission" date="2019-07" db="EMBL/GenBank/DDBJ databases">
        <title>Draft genome assembly of a fouling barnacle, Amphibalanus amphitrite (Darwin, 1854): The first reference genome for Thecostraca.</title>
        <authorList>
            <person name="Kim W."/>
        </authorList>
    </citation>
    <scope>NUCLEOTIDE SEQUENCE [LARGE SCALE GENOMIC DNA]</scope>
    <source>
        <strain evidence="11">SNU_AA5</strain>
        <tissue evidence="11">Soma without cirri and trophi</tissue>
    </source>
</reference>
<evidence type="ECO:0000313" key="11">
    <source>
        <dbReference type="EMBL" id="KAF0305404.1"/>
    </source>
</evidence>
<dbReference type="InterPro" id="IPR017452">
    <property type="entry name" value="GPCR_Rhodpsn_7TM"/>
</dbReference>
<dbReference type="SUPFAM" id="SSF81321">
    <property type="entry name" value="Family A G protein-coupled receptor-like"/>
    <property type="match status" value="1"/>
</dbReference>
<dbReference type="PANTHER" id="PTHR24243">
    <property type="entry name" value="G-PROTEIN COUPLED RECEPTOR"/>
    <property type="match status" value="1"/>
</dbReference>
<keyword evidence="8" id="KW-0807">Transducer</keyword>
<gene>
    <name evidence="11" type="primary">MC1R</name>
    <name evidence="11" type="ORF">FJT64_022941</name>
</gene>
<dbReference type="EMBL" id="VIIS01000753">
    <property type="protein sequence ID" value="KAF0305404.1"/>
    <property type="molecule type" value="Genomic_DNA"/>
</dbReference>
<protein>
    <submittedName>
        <fullName evidence="11">Melanocyte-stimulating hormone receptor</fullName>
    </submittedName>
</protein>
<dbReference type="OrthoDB" id="5989708at2759"/>
<name>A0A6A4WNM2_AMPAM</name>
<dbReference type="InterPro" id="IPR000276">
    <property type="entry name" value="GPCR_Rhodpsn"/>
</dbReference>
<dbReference type="Pfam" id="PF00001">
    <property type="entry name" value="7tm_1"/>
    <property type="match status" value="1"/>
</dbReference>
<comment type="caution">
    <text evidence="11">The sequence shown here is derived from an EMBL/GenBank/DDBJ whole genome shotgun (WGS) entry which is preliminary data.</text>
</comment>
<feature type="transmembrane region" description="Helical" evidence="9">
    <location>
        <begin position="38"/>
        <end position="61"/>
    </location>
</feature>
<dbReference type="PROSITE" id="PS50262">
    <property type="entry name" value="G_PROTEIN_RECEP_F1_2"/>
    <property type="match status" value="1"/>
</dbReference>
<evidence type="ECO:0000256" key="9">
    <source>
        <dbReference type="SAM" id="Phobius"/>
    </source>
</evidence>
<keyword evidence="3 9" id="KW-0812">Transmembrane</keyword>
<feature type="domain" description="G-protein coupled receptors family 1 profile" evidence="10">
    <location>
        <begin position="16"/>
        <end position="267"/>
    </location>
</feature>
<keyword evidence="4 9" id="KW-1133">Transmembrane helix</keyword>
<evidence type="ECO:0000256" key="2">
    <source>
        <dbReference type="ARBA" id="ARBA00010663"/>
    </source>
</evidence>
<organism evidence="11 12">
    <name type="scientific">Amphibalanus amphitrite</name>
    <name type="common">Striped barnacle</name>
    <name type="synonym">Balanus amphitrite</name>
    <dbReference type="NCBI Taxonomy" id="1232801"/>
    <lineage>
        <taxon>Eukaryota</taxon>
        <taxon>Metazoa</taxon>
        <taxon>Ecdysozoa</taxon>
        <taxon>Arthropoda</taxon>
        <taxon>Crustacea</taxon>
        <taxon>Multicrustacea</taxon>
        <taxon>Cirripedia</taxon>
        <taxon>Thoracica</taxon>
        <taxon>Thoracicalcarea</taxon>
        <taxon>Balanomorpha</taxon>
        <taxon>Balanoidea</taxon>
        <taxon>Balanidae</taxon>
        <taxon>Amphibalaninae</taxon>
        <taxon>Amphibalanus</taxon>
    </lineage>
</organism>
<dbReference type="GO" id="GO:0016020">
    <property type="term" value="C:membrane"/>
    <property type="evidence" value="ECO:0007669"/>
    <property type="project" value="UniProtKB-SubCell"/>
</dbReference>
<feature type="transmembrane region" description="Helical" evidence="9">
    <location>
        <begin position="253"/>
        <end position="271"/>
    </location>
</feature>
<proteinExistence type="inferred from homology"/>
<accession>A0A6A4WNM2</accession>
<comment type="similarity">
    <text evidence="2">Belongs to the G-protein coupled receptor 1 family.</text>
</comment>
<feature type="transmembrane region" description="Helical" evidence="9">
    <location>
        <begin position="6"/>
        <end position="26"/>
    </location>
</feature>
<feature type="transmembrane region" description="Helical" evidence="9">
    <location>
        <begin position="117"/>
        <end position="139"/>
    </location>
</feature>
<feature type="transmembrane region" description="Helical" evidence="9">
    <location>
        <begin position="214"/>
        <end position="233"/>
    </location>
</feature>
<comment type="subcellular location">
    <subcellularLocation>
        <location evidence="1">Membrane</location>
        <topology evidence="1">Multi-pass membrane protein</topology>
    </subcellularLocation>
</comment>
<keyword evidence="6 9" id="KW-0472">Membrane</keyword>